<dbReference type="SUPFAM" id="SSF56752">
    <property type="entry name" value="D-aminoacid aminotransferase-like PLP-dependent enzymes"/>
    <property type="match status" value="1"/>
</dbReference>
<evidence type="ECO:0000256" key="3">
    <source>
        <dbReference type="ARBA" id="ARBA00022898"/>
    </source>
</evidence>
<dbReference type="GO" id="GO:0008652">
    <property type="term" value="P:amino acid biosynthetic process"/>
    <property type="evidence" value="ECO:0007669"/>
    <property type="project" value="UniProtKB-ARBA"/>
</dbReference>
<sequence>MDYVMKKTFPEVVYLNGEWLRQEHATISVFDRGFIFGDGLYEVIPFYSGKFFLKDAHLNRLRYGLNQVHIDFDVSRLKPVLEEAVTKVKLGEQDGAVYIQITRGVAPRTHYYPENVTPTILVYAFPVALKGFDKRFVDVLITEDYRWHRCDIKATSLIANVAMNDEAIKNGFHETILHRQGVITEGSHSSIFFVVNNEVYTHPEGHYILPGITRKAVIDLCKKLDVVIHEDPLKIDQLSEVDEVFLTGTTTQILGVKSMIMNGEVCFKKQEAGEITKRLQHAFIALTAQ</sequence>
<evidence type="ECO:0000256" key="2">
    <source>
        <dbReference type="ARBA" id="ARBA00009320"/>
    </source>
</evidence>
<dbReference type="InterPro" id="IPR036038">
    <property type="entry name" value="Aminotransferase-like"/>
</dbReference>
<name>W2UK75_9FLAO</name>
<dbReference type="GO" id="GO:0046394">
    <property type="term" value="P:carboxylic acid biosynthetic process"/>
    <property type="evidence" value="ECO:0007669"/>
    <property type="project" value="UniProtKB-ARBA"/>
</dbReference>
<gene>
    <name evidence="4" type="ORF">P278_25080</name>
</gene>
<comment type="cofactor">
    <cofactor evidence="1">
        <name>pyridoxal 5'-phosphate</name>
        <dbReference type="ChEBI" id="CHEBI:597326"/>
    </cofactor>
</comment>
<keyword evidence="4" id="KW-0032">Aminotransferase</keyword>
<dbReference type="InterPro" id="IPR050571">
    <property type="entry name" value="Class-IV_PLP-Dep_Aminotrnsfr"/>
</dbReference>
<dbReference type="STRING" id="376730.SAMN04487906_1693"/>
<dbReference type="PANTHER" id="PTHR42743">
    <property type="entry name" value="AMINO-ACID AMINOTRANSFERASE"/>
    <property type="match status" value="1"/>
</dbReference>
<evidence type="ECO:0000256" key="1">
    <source>
        <dbReference type="ARBA" id="ARBA00001933"/>
    </source>
</evidence>
<dbReference type="FunFam" id="3.20.10.10:FF:000002">
    <property type="entry name" value="D-alanine aminotransferase"/>
    <property type="match status" value="1"/>
</dbReference>
<dbReference type="GO" id="GO:0008483">
    <property type="term" value="F:transaminase activity"/>
    <property type="evidence" value="ECO:0007669"/>
    <property type="project" value="UniProtKB-KW"/>
</dbReference>
<protein>
    <submittedName>
        <fullName evidence="4">Class IV aminotransferase</fullName>
    </submittedName>
</protein>
<dbReference type="PATRIC" id="fig|1286632.3.peg.2501"/>
<dbReference type="AlphaFoldDB" id="W2UK75"/>
<accession>W2UK75</accession>
<organism evidence="4 5">
    <name type="scientific">Zhouia amylolytica AD3</name>
    <dbReference type="NCBI Taxonomy" id="1286632"/>
    <lineage>
        <taxon>Bacteria</taxon>
        <taxon>Pseudomonadati</taxon>
        <taxon>Bacteroidota</taxon>
        <taxon>Flavobacteriia</taxon>
        <taxon>Flavobacteriales</taxon>
        <taxon>Flavobacteriaceae</taxon>
        <taxon>Zhouia</taxon>
    </lineage>
</organism>
<comment type="caution">
    <text evidence="4">The sequence shown here is derived from an EMBL/GenBank/DDBJ whole genome shotgun (WGS) entry which is preliminary data.</text>
</comment>
<proteinExistence type="inferred from homology"/>
<keyword evidence="5" id="KW-1185">Reference proteome</keyword>
<dbReference type="InterPro" id="IPR001544">
    <property type="entry name" value="Aminotrans_IV"/>
</dbReference>
<dbReference type="EMBL" id="AYXY01000023">
    <property type="protein sequence ID" value="ETN94565.1"/>
    <property type="molecule type" value="Genomic_DNA"/>
</dbReference>
<dbReference type="GO" id="GO:0005829">
    <property type="term" value="C:cytosol"/>
    <property type="evidence" value="ECO:0007669"/>
    <property type="project" value="TreeGrafter"/>
</dbReference>
<comment type="similarity">
    <text evidence="2">Belongs to the class-IV pyridoxal-phosphate-dependent aminotransferase family.</text>
</comment>
<dbReference type="Proteomes" id="UP000018850">
    <property type="component" value="Unassembled WGS sequence"/>
</dbReference>
<dbReference type="Gene3D" id="3.30.470.10">
    <property type="match status" value="1"/>
</dbReference>
<dbReference type="InterPro" id="IPR043132">
    <property type="entry name" value="BCAT-like_C"/>
</dbReference>
<keyword evidence="4" id="KW-0808">Transferase</keyword>
<dbReference type="InterPro" id="IPR043131">
    <property type="entry name" value="BCAT-like_N"/>
</dbReference>
<dbReference type="Pfam" id="PF01063">
    <property type="entry name" value="Aminotran_4"/>
    <property type="match status" value="1"/>
</dbReference>
<reference evidence="5" key="1">
    <citation type="submission" date="2013-11" db="EMBL/GenBank/DDBJ databases">
        <title>Draft genome sequence from a member of Zhouia, isolated tidal flat.</title>
        <authorList>
            <person name="Jin H."/>
            <person name="Jeon C.O."/>
        </authorList>
    </citation>
    <scope>NUCLEOTIDE SEQUENCE [LARGE SCALE GENOMIC DNA]</scope>
    <source>
        <strain evidence="5">AD3</strain>
    </source>
</reference>
<evidence type="ECO:0000313" key="5">
    <source>
        <dbReference type="Proteomes" id="UP000018850"/>
    </source>
</evidence>
<keyword evidence="3" id="KW-0663">Pyridoxal phosphate</keyword>
<dbReference type="eggNOG" id="COG0115">
    <property type="taxonomic scope" value="Bacteria"/>
</dbReference>
<evidence type="ECO:0000313" key="4">
    <source>
        <dbReference type="EMBL" id="ETN94565.1"/>
    </source>
</evidence>
<dbReference type="PANTHER" id="PTHR42743:SF10">
    <property type="entry name" value="D-ALANINE AMINOTRANSFERASE"/>
    <property type="match status" value="1"/>
</dbReference>
<dbReference type="Gene3D" id="3.20.10.10">
    <property type="entry name" value="D-amino Acid Aminotransferase, subunit A, domain 2"/>
    <property type="match status" value="1"/>
</dbReference>
<reference evidence="4 5" key="2">
    <citation type="journal article" date="2016" name="Genome Announc.">
        <title>Draft Genome Sequence of Zhouia amylolytica AD3, Isolated from Tidal Flat Sediment.</title>
        <authorList>
            <person name="Jia B."/>
            <person name="Jin H.M."/>
            <person name="Lee H.J."/>
            <person name="Jeon C.O."/>
        </authorList>
    </citation>
    <scope>NUCLEOTIDE SEQUENCE [LARGE SCALE GENOMIC DNA]</scope>
    <source>
        <strain evidence="4 5">AD3</strain>
    </source>
</reference>